<feature type="transmembrane region" description="Helical" evidence="1">
    <location>
        <begin position="25"/>
        <end position="50"/>
    </location>
</feature>
<dbReference type="RefSeq" id="WP_011292577.1">
    <property type="nucleotide sequence ID" value="NZ_AOSG01000059.1"/>
</dbReference>
<evidence type="ECO:0000313" key="2">
    <source>
        <dbReference type="EMBL" id="EOR70790.1"/>
    </source>
</evidence>
<keyword evidence="1" id="KW-0812">Transmembrane</keyword>
<comment type="caution">
    <text evidence="2">The sequence shown here is derived from an EMBL/GenBank/DDBJ whole genome shotgun (WGS) entry which is preliminary data.</text>
</comment>
<protein>
    <recommendedName>
        <fullName evidence="4">DUF3558 domain-containing protein</fullName>
    </recommendedName>
</protein>
<accession>A0A9P2T9B5</accession>
<dbReference type="AlphaFoldDB" id="A0A9P2T9B5"/>
<dbReference type="Proteomes" id="UP000014184">
    <property type="component" value="Unassembled WGS sequence"/>
</dbReference>
<reference evidence="2 3" key="1">
    <citation type="journal article" date="2013" name="Genome Announc.">
        <title>Draft Genome Sequence of the Lignocellulose Decomposer Thermobifida fusca Strain TM51.</title>
        <authorList>
            <person name="Toth A."/>
            <person name="Barna T."/>
            <person name="Nagy I."/>
            <person name="Horvath B."/>
            <person name="Nagy I."/>
            <person name="Tancsics A."/>
            <person name="Kriszt B."/>
            <person name="Baka E."/>
            <person name="Fekete C."/>
            <person name="Kukolya J."/>
        </authorList>
    </citation>
    <scope>NUCLEOTIDE SEQUENCE [LARGE SCALE GENOMIC DNA]</scope>
    <source>
        <strain evidence="2 3">TM51</strain>
    </source>
</reference>
<organism evidence="2 3">
    <name type="scientific">Thermobifida fusca TM51</name>
    <dbReference type="NCBI Taxonomy" id="1169414"/>
    <lineage>
        <taxon>Bacteria</taxon>
        <taxon>Bacillati</taxon>
        <taxon>Actinomycetota</taxon>
        <taxon>Actinomycetes</taxon>
        <taxon>Streptosporangiales</taxon>
        <taxon>Nocardiopsidaceae</taxon>
        <taxon>Thermobifida</taxon>
    </lineage>
</organism>
<keyword evidence="1" id="KW-1133">Transmembrane helix</keyword>
<keyword evidence="1" id="KW-0472">Membrane</keyword>
<evidence type="ECO:0000313" key="3">
    <source>
        <dbReference type="Proteomes" id="UP000014184"/>
    </source>
</evidence>
<sequence length="218" mass="22699">MVQPPPPGGSATLHEEPRGSGRGCAVAVLVSAVLVLVLLGCGGVGLLVWLRGPGGDYAEAPPCALVEESGVLDQLVKGYVTDLDAPVDTQGATWWDGTQCRWTTTEDSPGMPSSVSVAFIRSGNRFGHGGEASARADLKRESEDNATTAVTGLGDEAVRWYDATTLHGCVAVRKSNLMISACYEASTDFSATREVSAEEAMDGAVSVAQEIVATLEQE</sequence>
<evidence type="ECO:0008006" key="4">
    <source>
        <dbReference type="Google" id="ProtNLM"/>
    </source>
</evidence>
<dbReference type="EMBL" id="AOSG01000059">
    <property type="protein sequence ID" value="EOR70790.1"/>
    <property type="molecule type" value="Genomic_DNA"/>
</dbReference>
<evidence type="ECO:0000256" key="1">
    <source>
        <dbReference type="SAM" id="Phobius"/>
    </source>
</evidence>
<gene>
    <name evidence="2" type="ORF">TM51_11059</name>
</gene>
<name>A0A9P2T9B5_THEFU</name>
<proteinExistence type="predicted"/>
<keyword evidence="3" id="KW-1185">Reference proteome</keyword>